<reference evidence="2" key="1">
    <citation type="submission" date="2017-04" db="EMBL/GenBank/DDBJ databases">
        <authorList>
            <person name="Afonso C.L."/>
            <person name="Miller P.J."/>
            <person name="Scott M.A."/>
            <person name="Spackman E."/>
            <person name="Goraichik I."/>
            <person name="Dimitrov K.M."/>
            <person name="Suarez D.L."/>
            <person name="Swayne D.E."/>
        </authorList>
    </citation>
    <scope>NUCLEOTIDE SEQUENCE</scope>
    <source>
        <strain evidence="2">NZ3</strain>
    </source>
</reference>
<feature type="transmembrane region" description="Helical" evidence="1">
    <location>
        <begin position="12"/>
        <end position="37"/>
    </location>
</feature>
<feature type="transmembrane region" description="Helical" evidence="1">
    <location>
        <begin position="111"/>
        <end position="134"/>
    </location>
</feature>
<evidence type="ECO:0000313" key="3">
    <source>
        <dbReference type="Proteomes" id="UP000244093"/>
    </source>
</evidence>
<dbReference type="AlphaFoldDB" id="A0A2R7Y1Z4"/>
<name>A0A2R7Y1Z4_9CREN</name>
<evidence type="ECO:0000256" key="1">
    <source>
        <dbReference type="SAM" id="Phobius"/>
    </source>
</evidence>
<feature type="transmembrane region" description="Helical" evidence="1">
    <location>
        <begin position="49"/>
        <end position="67"/>
    </location>
</feature>
<dbReference type="EMBL" id="NBVN01000009">
    <property type="protein sequence ID" value="PUA31561.1"/>
    <property type="molecule type" value="Genomic_DNA"/>
</dbReference>
<gene>
    <name evidence="2" type="ORF">B7O98_09235</name>
</gene>
<proteinExistence type="predicted"/>
<accession>A0A2R7Y1Z4</accession>
<keyword evidence="1" id="KW-0472">Membrane</keyword>
<evidence type="ECO:0000313" key="2">
    <source>
        <dbReference type="EMBL" id="PUA31561.1"/>
    </source>
</evidence>
<protein>
    <submittedName>
        <fullName evidence="2">Uncharacterized protein</fullName>
    </submittedName>
</protein>
<comment type="caution">
    <text evidence="2">The sequence shown here is derived from an EMBL/GenBank/DDBJ whole genome shotgun (WGS) entry which is preliminary data.</text>
</comment>
<keyword evidence="1" id="KW-1133">Transmembrane helix</keyword>
<dbReference type="Proteomes" id="UP000244093">
    <property type="component" value="Unassembled WGS sequence"/>
</dbReference>
<feature type="transmembrane region" description="Helical" evidence="1">
    <location>
        <begin position="79"/>
        <end position="99"/>
    </location>
</feature>
<reference evidence="2" key="2">
    <citation type="journal article" date="2018" name="Syst. Appl. Microbiol.">
        <title>A new symbiotic nanoarchaeote (Candidatus Nanoclepta minutus) and its host (Zestosphaera tikiterensis gen. nov., sp. nov.) from a New Zealand hot spring.</title>
        <authorList>
            <person name="St John E."/>
            <person name="Liu Y."/>
            <person name="Podar M."/>
            <person name="Stott M.B."/>
            <person name="Meneghin J."/>
            <person name="Chen Z."/>
            <person name="Lagutin K."/>
            <person name="Mitchell K."/>
            <person name="Reysenbach A.L."/>
        </authorList>
    </citation>
    <scope>NUCLEOTIDE SEQUENCE [LARGE SCALE GENOMIC DNA]</scope>
    <source>
        <strain evidence="2">NZ3</strain>
    </source>
</reference>
<organism evidence="2 3">
    <name type="scientific">Zestosphaera tikiterensis</name>
    <dbReference type="NCBI Taxonomy" id="1973259"/>
    <lineage>
        <taxon>Archaea</taxon>
        <taxon>Thermoproteota</taxon>
        <taxon>Thermoprotei</taxon>
        <taxon>Desulfurococcales</taxon>
        <taxon>Desulfurococcaceae</taxon>
        <taxon>Zestosphaera</taxon>
    </lineage>
</organism>
<keyword evidence="1" id="KW-0812">Transmembrane</keyword>
<sequence length="154" mass="17814">MSKLSKNKRWVIYTGLILWGLTILLTFNTIVSLKVLASVSVKVLPGLDITALALILILLGVINILTWRKRSKLMERTRYVLPLAILVAFYVVAWVLNFTRNLLSLNDLIEILYFAIIFSTVFTAVVIPVSLYIYRRRWRIFNLTSETKQREHTS</sequence>